<gene>
    <name evidence="2" type="ORF">CKY39_17695</name>
</gene>
<dbReference type="PANTHER" id="PTHR10587:SF137">
    <property type="entry name" value="4-DEOXY-4-FORMAMIDO-L-ARABINOSE-PHOSPHOUNDECAPRENOL DEFORMYLASE ARND-RELATED"/>
    <property type="match status" value="1"/>
</dbReference>
<dbReference type="CDD" id="cd10917">
    <property type="entry name" value="CE4_NodB_like_6s_7s"/>
    <property type="match status" value="1"/>
</dbReference>
<feature type="domain" description="NodB homology" evidence="1">
    <location>
        <begin position="89"/>
        <end position="275"/>
    </location>
</feature>
<dbReference type="InterPro" id="IPR011330">
    <property type="entry name" value="Glyco_hydro/deAcase_b/a-brl"/>
</dbReference>
<dbReference type="GO" id="GO:0005975">
    <property type="term" value="P:carbohydrate metabolic process"/>
    <property type="evidence" value="ECO:0007669"/>
    <property type="project" value="InterPro"/>
</dbReference>
<dbReference type="Pfam" id="PF01522">
    <property type="entry name" value="Polysacc_deac_1"/>
    <property type="match status" value="1"/>
</dbReference>
<evidence type="ECO:0000259" key="1">
    <source>
        <dbReference type="PROSITE" id="PS51677"/>
    </source>
</evidence>
<dbReference type="PANTHER" id="PTHR10587">
    <property type="entry name" value="GLYCOSYL TRANSFERASE-RELATED"/>
    <property type="match status" value="1"/>
</dbReference>
<dbReference type="GO" id="GO:0016810">
    <property type="term" value="F:hydrolase activity, acting on carbon-nitrogen (but not peptide) bonds"/>
    <property type="evidence" value="ECO:0007669"/>
    <property type="project" value="InterPro"/>
</dbReference>
<organism evidence="2 3">
    <name type="scientific">Variovorax boronicumulans</name>
    <dbReference type="NCBI Taxonomy" id="436515"/>
    <lineage>
        <taxon>Bacteria</taxon>
        <taxon>Pseudomonadati</taxon>
        <taxon>Pseudomonadota</taxon>
        <taxon>Betaproteobacteria</taxon>
        <taxon>Burkholderiales</taxon>
        <taxon>Comamonadaceae</taxon>
        <taxon>Variovorax</taxon>
    </lineage>
</organism>
<name>A0A250DKE4_9BURK</name>
<evidence type="ECO:0000313" key="3">
    <source>
        <dbReference type="Proteomes" id="UP000217154"/>
    </source>
</evidence>
<dbReference type="Gene3D" id="3.20.20.370">
    <property type="entry name" value="Glycoside hydrolase/deacetylase"/>
    <property type="match status" value="1"/>
</dbReference>
<proteinExistence type="predicted"/>
<reference evidence="2 3" key="1">
    <citation type="submission" date="2017-09" db="EMBL/GenBank/DDBJ databases">
        <title>The diverse metabolic capabilities of V. boronicumulans make it an excellent choice for continued studies on novel biodegradation.</title>
        <authorList>
            <person name="Sun S."/>
        </authorList>
    </citation>
    <scope>NUCLEOTIDE SEQUENCE [LARGE SCALE GENOMIC DNA]</scope>
    <source>
        <strain evidence="2 3">J1</strain>
    </source>
</reference>
<dbReference type="AlphaFoldDB" id="A0A250DKE4"/>
<dbReference type="EMBL" id="CP023284">
    <property type="protein sequence ID" value="ATA54838.1"/>
    <property type="molecule type" value="Genomic_DNA"/>
</dbReference>
<dbReference type="InterPro" id="IPR002509">
    <property type="entry name" value="NODB_dom"/>
</dbReference>
<protein>
    <submittedName>
        <fullName evidence="2">Polysaccharide deacetylase family protein</fullName>
    </submittedName>
</protein>
<dbReference type="SUPFAM" id="SSF88713">
    <property type="entry name" value="Glycoside hydrolase/deacetylase"/>
    <property type="match status" value="1"/>
</dbReference>
<dbReference type="PROSITE" id="PS51677">
    <property type="entry name" value="NODB"/>
    <property type="match status" value="1"/>
</dbReference>
<accession>A0A250DKE4</accession>
<sequence length="284" mass="30341">MGKSGPTMSPPSAPVAATESWPWPPAMRASAAVHVAALGAGVLVPGAWPWALGAVVLNHALITGAGLTPRSNLLGPNVTRLPEAAGARREVAITIDDGPEPEVTPRVLDLLDAHGQRATFFCIAERVLAHPALAREIVARGHSIQNHTARHRHNFSFLGPRGFAAEIARAQDILTDVTGQRPTCFRAPAGLRNPFLEPVLHRLGLSLVSWTRRGFDTREGDAAKVMARLARHLQARDILLLHDGNAARTAAGQPVLLEVLPLLLQRLRTDGLRAVTLPEGLKTA</sequence>
<dbReference type="InterPro" id="IPR050248">
    <property type="entry name" value="Polysacc_deacetylase_ArnD"/>
</dbReference>
<evidence type="ECO:0000313" key="2">
    <source>
        <dbReference type="EMBL" id="ATA54838.1"/>
    </source>
</evidence>
<dbReference type="Proteomes" id="UP000217154">
    <property type="component" value="Chromosome"/>
</dbReference>
<dbReference type="KEGG" id="vbo:CKY39_17695"/>